<feature type="compositionally biased region" description="Basic and acidic residues" evidence="1">
    <location>
        <begin position="61"/>
        <end position="70"/>
    </location>
</feature>
<evidence type="ECO:0000313" key="2">
    <source>
        <dbReference type="EMBL" id="MFD0961268.1"/>
    </source>
</evidence>
<evidence type="ECO:0000313" key="3">
    <source>
        <dbReference type="Proteomes" id="UP001596989"/>
    </source>
</evidence>
<dbReference type="Proteomes" id="UP001596989">
    <property type="component" value="Unassembled WGS sequence"/>
</dbReference>
<proteinExistence type="predicted"/>
<dbReference type="EMBL" id="JBHTJZ010000033">
    <property type="protein sequence ID" value="MFD0961268.1"/>
    <property type="molecule type" value="Genomic_DNA"/>
</dbReference>
<organism evidence="2 3">
    <name type="scientific">Paenibacillus chungangensis</name>
    <dbReference type="NCBI Taxonomy" id="696535"/>
    <lineage>
        <taxon>Bacteria</taxon>
        <taxon>Bacillati</taxon>
        <taxon>Bacillota</taxon>
        <taxon>Bacilli</taxon>
        <taxon>Bacillales</taxon>
        <taxon>Paenibacillaceae</taxon>
        <taxon>Paenibacillus</taxon>
    </lineage>
</organism>
<gene>
    <name evidence="2" type="ORF">ACFQ2I_18115</name>
</gene>
<name>A0ABW3HUP5_9BACL</name>
<reference evidence="3" key="1">
    <citation type="journal article" date="2019" name="Int. J. Syst. Evol. Microbiol.">
        <title>The Global Catalogue of Microorganisms (GCM) 10K type strain sequencing project: providing services to taxonomists for standard genome sequencing and annotation.</title>
        <authorList>
            <consortium name="The Broad Institute Genomics Platform"/>
            <consortium name="The Broad Institute Genome Sequencing Center for Infectious Disease"/>
            <person name="Wu L."/>
            <person name="Ma J."/>
        </authorList>
    </citation>
    <scope>NUCLEOTIDE SEQUENCE [LARGE SCALE GENOMIC DNA]</scope>
    <source>
        <strain evidence="3">CCUG 59129</strain>
    </source>
</reference>
<dbReference type="RefSeq" id="WP_377566652.1">
    <property type="nucleotide sequence ID" value="NZ_JBHTJZ010000033.1"/>
</dbReference>
<accession>A0ABW3HUP5</accession>
<comment type="caution">
    <text evidence="2">The sequence shown here is derived from an EMBL/GenBank/DDBJ whole genome shotgun (WGS) entry which is preliminary data.</text>
</comment>
<feature type="region of interest" description="Disordered" evidence="1">
    <location>
        <begin position="44"/>
        <end position="70"/>
    </location>
</feature>
<protein>
    <submittedName>
        <fullName evidence="2">Uncharacterized protein</fullName>
    </submittedName>
</protein>
<evidence type="ECO:0000256" key="1">
    <source>
        <dbReference type="SAM" id="MobiDB-lite"/>
    </source>
</evidence>
<keyword evidence="3" id="KW-1185">Reference proteome</keyword>
<sequence>MEEKSFLYRHASVFLFRSGSRLHFYRFDKGDRLGGKSVRIADETKKKKVCEKNSPPPKQRQMREEKNGVF</sequence>